<reference evidence="2 3" key="1">
    <citation type="submission" date="2015-05" db="EMBL/GenBank/DDBJ databases">
        <title>Genome assembly of Archangium gephyra DSM 2261.</title>
        <authorList>
            <person name="Sharma G."/>
            <person name="Subramanian S."/>
        </authorList>
    </citation>
    <scope>NUCLEOTIDE SEQUENCE [LARGE SCALE GENOMIC DNA]</scope>
    <source>
        <strain evidence="2 3">DSM 2261</strain>
    </source>
</reference>
<evidence type="ECO:0000313" key="3">
    <source>
        <dbReference type="Proteomes" id="UP000035579"/>
    </source>
</evidence>
<evidence type="ECO:0000256" key="1">
    <source>
        <dbReference type="SAM" id="Phobius"/>
    </source>
</evidence>
<gene>
    <name evidence="2" type="ORF">AA314_03152</name>
</gene>
<dbReference type="Pfam" id="PF07332">
    <property type="entry name" value="Phage_holin_3_6"/>
    <property type="match status" value="1"/>
</dbReference>
<protein>
    <submittedName>
        <fullName evidence="2">Integral membrane protein</fullName>
    </submittedName>
</protein>
<feature type="transmembrane region" description="Helical" evidence="1">
    <location>
        <begin position="43"/>
        <end position="68"/>
    </location>
</feature>
<keyword evidence="1" id="KW-1133">Transmembrane helix</keyword>
<dbReference type="Proteomes" id="UP000035579">
    <property type="component" value="Chromosome"/>
</dbReference>
<organism evidence="2 3">
    <name type="scientific">Archangium gephyra</name>
    <dbReference type="NCBI Taxonomy" id="48"/>
    <lineage>
        <taxon>Bacteria</taxon>
        <taxon>Pseudomonadati</taxon>
        <taxon>Myxococcota</taxon>
        <taxon>Myxococcia</taxon>
        <taxon>Myxococcales</taxon>
        <taxon>Cystobacterineae</taxon>
        <taxon>Archangiaceae</taxon>
        <taxon>Archangium</taxon>
    </lineage>
</organism>
<keyword evidence="1" id="KW-0472">Membrane</keyword>
<evidence type="ECO:0000313" key="2">
    <source>
        <dbReference type="EMBL" id="AKJ01526.1"/>
    </source>
</evidence>
<dbReference type="AlphaFoldDB" id="A0AAC8Q5Q5"/>
<dbReference type="InterPro" id="IPR009937">
    <property type="entry name" value="Phage_holin_3_6"/>
</dbReference>
<dbReference type="KEGG" id="age:AA314_03152"/>
<sequence length="135" mass="14268">MSGRAFGSLVGEFFDQGKRLIRAELALAKTELRQEVTKVKAGSVLVGAGGLLLFIGALAFAAFAIVLLDLVLPLWAAALIVTVLFLGIGAGIALAGIKSLKQVHAPNQTIQTLKEDSQWASRTFQSVKSQMHGHA</sequence>
<feature type="transmembrane region" description="Helical" evidence="1">
    <location>
        <begin position="74"/>
        <end position="97"/>
    </location>
</feature>
<accession>A0AAC8Q5Q5</accession>
<proteinExistence type="predicted"/>
<dbReference type="EMBL" id="CP011509">
    <property type="protein sequence ID" value="AKJ01526.1"/>
    <property type="molecule type" value="Genomic_DNA"/>
</dbReference>
<keyword evidence="1" id="KW-0812">Transmembrane</keyword>
<name>A0AAC8Q5Q5_9BACT</name>